<feature type="domain" description="3-keto-alpha-glucoside-1,2-lyase/3-keto-2-hydroxy-glucal hydratase" evidence="1">
    <location>
        <begin position="26"/>
        <end position="237"/>
    </location>
</feature>
<protein>
    <recommendedName>
        <fullName evidence="1">3-keto-alpha-glucoside-1,2-lyase/3-keto-2-hydroxy-glucal hydratase domain-containing protein</fullName>
    </recommendedName>
</protein>
<dbReference type="Pfam" id="PF06439">
    <property type="entry name" value="3keto-disac_hyd"/>
    <property type="match status" value="1"/>
</dbReference>
<dbReference type="InterPro" id="IPR010496">
    <property type="entry name" value="AL/BT2_dom"/>
</dbReference>
<dbReference type="AlphaFoldDB" id="A0A381NC30"/>
<dbReference type="PROSITE" id="PS51257">
    <property type="entry name" value="PROKAR_LIPOPROTEIN"/>
    <property type="match status" value="1"/>
</dbReference>
<dbReference type="Gene3D" id="2.60.120.560">
    <property type="entry name" value="Exo-inulinase, domain 1"/>
    <property type="match status" value="1"/>
</dbReference>
<dbReference type="GO" id="GO:0016787">
    <property type="term" value="F:hydrolase activity"/>
    <property type="evidence" value="ECO:0007669"/>
    <property type="project" value="InterPro"/>
</dbReference>
<accession>A0A381NC30</accession>
<gene>
    <name evidence="2" type="ORF">METZ01_LOCUS4959</name>
</gene>
<organism evidence="2">
    <name type="scientific">marine metagenome</name>
    <dbReference type="NCBI Taxonomy" id="408172"/>
    <lineage>
        <taxon>unclassified sequences</taxon>
        <taxon>metagenomes</taxon>
        <taxon>ecological metagenomes</taxon>
    </lineage>
</organism>
<evidence type="ECO:0000259" key="1">
    <source>
        <dbReference type="Pfam" id="PF06439"/>
    </source>
</evidence>
<reference evidence="2" key="1">
    <citation type="submission" date="2018-05" db="EMBL/GenBank/DDBJ databases">
        <authorList>
            <person name="Lanie J.A."/>
            <person name="Ng W.-L."/>
            <person name="Kazmierczak K.M."/>
            <person name="Andrzejewski T.M."/>
            <person name="Davidsen T.M."/>
            <person name="Wayne K.J."/>
            <person name="Tettelin H."/>
            <person name="Glass J.I."/>
            <person name="Rusch D."/>
            <person name="Podicherti R."/>
            <person name="Tsui H.-C.T."/>
            <person name="Winkler M.E."/>
        </authorList>
    </citation>
    <scope>NUCLEOTIDE SEQUENCE</scope>
</reference>
<sequence length="239" mass="27753">MKKIILLIAVLSLLACSENPNKKSSEWINLFDGTSLEGWRAYNGDQMPPGWKIVDSILTFTTAQIFEEDYDYTGSRDIIYGAEEFDNFELYVEWNIPKGGNSGIFYHLKEGYSGPPVVAPEYQLLDDENYAQIHNWELKDWQLTAADYAMHVADKTKKILYPPGQWNSSRIIFTPENVEHWLNGIKVLSFVPWSEDWEKRRNSGKWNDAPDYGKYKTGYIGFQDHGSNLYFRNIKIKKL</sequence>
<dbReference type="EMBL" id="UINC01000256">
    <property type="protein sequence ID" value="SUZ52105.1"/>
    <property type="molecule type" value="Genomic_DNA"/>
</dbReference>
<evidence type="ECO:0000313" key="2">
    <source>
        <dbReference type="EMBL" id="SUZ52105.1"/>
    </source>
</evidence>
<proteinExistence type="predicted"/>
<name>A0A381NC30_9ZZZZ</name>